<feature type="domain" description="VWFC" evidence="3">
    <location>
        <begin position="93"/>
        <end position="158"/>
    </location>
</feature>
<dbReference type="GO" id="GO:0045597">
    <property type="term" value="P:positive regulation of cell differentiation"/>
    <property type="evidence" value="ECO:0007669"/>
    <property type="project" value="TreeGrafter"/>
</dbReference>
<evidence type="ECO:0000313" key="4">
    <source>
        <dbReference type="EMBL" id="OQR75240.1"/>
    </source>
</evidence>
<dbReference type="GO" id="GO:0005615">
    <property type="term" value="C:extracellular space"/>
    <property type="evidence" value="ECO:0007669"/>
    <property type="project" value="TreeGrafter"/>
</dbReference>
<gene>
    <name evidence="4" type="ORF">BIW11_08552</name>
</gene>
<dbReference type="GO" id="GO:0007155">
    <property type="term" value="P:cell adhesion"/>
    <property type="evidence" value="ECO:0007669"/>
    <property type="project" value="TreeGrafter"/>
</dbReference>
<proteinExistence type="predicted"/>
<dbReference type="GO" id="GO:0031012">
    <property type="term" value="C:extracellular matrix"/>
    <property type="evidence" value="ECO:0007669"/>
    <property type="project" value="TreeGrafter"/>
</dbReference>
<reference evidence="4 5" key="1">
    <citation type="journal article" date="2017" name="Gigascience">
        <title>Draft genome of the honey bee ectoparasitic mite, Tropilaelaps mercedesae, is shaped by the parasitic life history.</title>
        <authorList>
            <person name="Dong X."/>
            <person name="Armstrong S.D."/>
            <person name="Xia D."/>
            <person name="Makepeace B.L."/>
            <person name="Darby A.C."/>
            <person name="Kadowaki T."/>
        </authorList>
    </citation>
    <scope>NUCLEOTIDE SEQUENCE [LARGE SCALE GENOMIC DNA]</scope>
    <source>
        <strain evidence="4">Wuxi-XJTLU</strain>
    </source>
</reference>
<comment type="caution">
    <text evidence="4">The sequence shown here is derived from an EMBL/GenBank/DDBJ whole genome shotgun (WGS) entry which is preliminary data.</text>
</comment>
<accession>A0A1V9XP00</accession>
<dbReference type="PROSITE" id="PS50184">
    <property type="entry name" value="VWFC_2"/>
    <property type="match status" value="1"/>
</dbReference>
<dbReference type="Gene3D" id="2.10.70.10">
    <property type="entry name" value="Complement Module, domain 1"/>
    <property type="match status" value="1"/>
</dbReference>
<dbReference type="GO" id="GO:0007165">
    <property type="term" value="P:signal transduction"/>
    <property type="evidence" value="ECO:0007669"/>
    <property type="project" value="TreeGrafter"/>
</dbReference>
<evidence type="ECO:0000259" key="3">
    <source>
        <dbReference type="PROSITE" id="PS50184"/>
    </source>
</evidence>
<dbReference type="Proteomes" id="UP000192247">
    <property type="component" value="Unassembled WGS sequence"/>
</dbReference>
<feature type="non-terminal residue" evidence="4">
    <location>
        <position position="186"/>
    </location>
</feature>
<evidence type="ECO:0000256" key="2">
    <source>
        <dbReference type="SAM" id="SignalP"/>
    </source>
</evidence>
<feature type="signal peptide" evidence="2">
    <location>
        <begin position="1"/>
        <end position="21"/>
    </location>
</feature>
<dbReference type="InParanoid" id="A0A1V9XP00"/>
<dbReference type="GO" id="GO:0005178">
    <property type="term" value="F:integrin binding"/>
    <property type="evidence" value="ECO:0007669"/>
    <property type="project" value="TreeGrafter"/>
</dbReference>
<dbReference type="OrthoDB" id="365605at2759"/>
<dbReference type="PANTHER" id="PTHR11348:SF17">
    <property type="entry name" value="CCN"/>
    <property type="match status" value="1"/>
</dbReference>
<evidence type="ECO:0000256" key="1">
    <source>
        <dbReference type="ARBA" id="ARBA00022729"/>
    </source>
</evidence>
<sequence length="186" mass="20562">MRRKLIFQLLAGLELSLLCFAQWDLLPSPNQEPSRGTFVIATGKMNITVNRSPFEERRRPAGCRYPCNCPDRSVTCQHGVTKAKDAAQRRLGCVVHGLTYEDNSVFNPDCRHQCSCQNGTVACANLCARELTRPSGQCLNARLVLLAPGDCCREWICDNPNLKMAGVPGCVRQATEWTECSSPCGQ</sequence>
<organism evidence="4 5">
    <name type="scientific">Tropilaelaps mercedesae</name>
    <dbReference type="NCBI Taxonomy" id="418985"/>
    <lineage>
        <taxon>Eukaryota</taxon>
        <taxon>Metazoa</taxon>
        <taxon>Ecdysozoa</taxon>
        <taxon>Arthropoda</taxon>
        <taxon>Chelicerata</taxon>
        <taxon>Arachnida</taxon>
        <taxon>Acari</taxon>
        <taxon>Parasitiformes</taxon>
        <taxon>Mesostigmata</taxon>
        <taxon>Gamasina</taxon>
        <taxon>Dermanyssoidea</taxon>
        <taxon>Laelapidae</taxon>
        <taxon>Tropilaelaps</taxon>
    </lineage>
</organism>
<dbReference type="SUPFAM" id="SSF57603">
    <property type="entry name" value="FnI-like domain"/>
    <property type="match status" value="1"/>
</dbReference>
<feature type="chain" id="PRO_5013365909" evidence="2">
    <location>
        <begin position="22"/>
        <end position="186"/>
    </location>
</feature>
<dbReference type="InterPro" id="IPR050941">
    <property type="entry name" value="CCN"/>
</dbReference>
<dbReference type="AlphaFoldDB" id="A0A1V9XP00"/>
<evidence type="ECO:0000313" key="5">
    <source>
        <dbReference type="Proteomes" id="UP000192247"/>
    </source>
</evidence>
<dbReference type="Pfam" id="PF00093">
    <property type="entry name" value="VWC"/>
    <property type="match status" value="1"/>
</dbReference>
<dbReference type="PANTHER" id="PTHR11348">
    <property type="entry name" value="CONNECTIVE TISSUE GROWTH FACTOR-RELATED"/>
    <property type="match status" value="1"/>
</dbReference>
<name>A0A1V9XP00_9ACAR</name>
<dbReference type="InterPro" id="IPR001007">
    <property type="entry name" value="VWF_dom"/>
</dbReference>
<keyword evidence="1 2" id="KW-0732">Signal</keyword>
<protein>
    <submittedName>
        <fullName evidence="4">Cysteine rich protein 61-like</fullName>
    </submittedName>
</protein>
<dbReference type="PROSITE" id="PS01208">
    <property type="entry name" value="VWFC_1"/>
    <property type="match status" value="1"/>
</dbReference>
<keyword evidence="5" id="KW-1185">Reference proteome</keyword>
<dbReference type="SMART" id="SM00214">
    <property type="entry name" value="VWC"/>
    <property type="match status" value="1"/>
</dbReference>
<dbReference type="EMBL" id="MNPL01006655">
    <property type="protein sequence ID" value="OQR75240.1"/>
    <property type="molecule type" value="Genomic_DNA"/>
</dbReference>
<dbReference type="GO" id="GO:0008201">
    <property type="term" value="F:heparin binding"/>
    <property type="evidence" value="ECO:0007669"/>
    <property type="project" value="TreeGrafter"/>
</dbReference>